<dbReference type="PANTHER" id="PTHR44196:SF1">
    <property type="entry name" value="DEHYDROGENASE_REDUCTASE SDR FAMILY MEMBER 7B"/>
    <property type="match status" value="1"/>
</dbReference>
<dbReference type="EMBL" id="QOCW01000023">
    <property type="protein sequence ID" value="RBW68205.1"/>
    <property type="molecule type" value="Genomic_DNA"/>
</dbReference>
<dbReference type="Gene3D" id="3.40.50.720">
    <property type="entry name" value="NAD(P)-binding Rossmann-like Domain"/>
    <property type="match status" value="1"/>
</dbReference>
<dbReference type="GO" id="GO:0016491">
    <property type="term" value="F:oxidoreductase activity"/>
    <property type="evidence" value="ECO:0007669"/>
    <property type="project" value="UniProtKB-KW"/>
</dbReference>
<dbReference type="Proteomes" id="UP000253314">
    <property type="component" value="Unassembled WGS sequence"/>
</dbReference>
<dbReference type="PRINTS" id="PR00080">
    <property type="entry name" value="SDRFAMILY"/>
</dbReference>
<evidence type="ECO:0000256" key="1">
    <source>
        <dbReference type="ARBA" id="ARBA00006484"/>
    </source>
</evidence>
<dbReference type="PANTHER" id="PTHR44196">
    <property type="entry name" value="DEHYDROGENASE/REDUCTASE SDR FAMILY MEMBER 7B"/>
    <property type="match status" value="1"/>
</dbReference>
<dbReference type="FunFam" id="3.40.50.720:FF:000084">
    <property type="entry name" value="Short-chain dehydrogenase reductase"/>
    <property type="match status" value="1"/>
</dbReference>
<evidence type="ECO:0000313" key="5">
    <source>
        <dbReference type="EMBL" id="RBW68205.1"/>
    </source>
</evidence>
<evidence type="ECO:0000313" key="6">
    <source>
        <dbReference type="Proteomes" id="UP000253314"/>
    </source>
</evidence>
<dbReference type="InterPro" id="IPR057326">
    <property type="entry name" value="KR_dom"/>
</dbReference>
<dbReference type="AlphaFoldDB" id="A0A366XSS7"/>
<dbReference type="InterPro" id="IPR036291">
    <property type="entry name" value="NAD(P)-bd_dom_sf"/>
</dbReference>
<evidence type="ECO:0000259" key="4">
    <source>
        <dbReference type="SMART" id="SM00822"/>
    </source>
</evidence>
<dbReference type="GO" id="GO:0008206">
    <property type="term" value="P:bile acid metabolic process"/>
    <property type="evidence" value="ECO:0007669"/>
    <property type="project" value="UniProtKB-ARBA"/>
</dbReference>
<sequence length="247" mass="27021">MLLVSVLNKKEVIVVERKVAIITGASDGLGKGTAKVFAHNGWNVVIAARTKENLEKVASELQDAEGDVLAVATDVSDHEQVQYLVEQTIETFGKVDVLINSAGIDYPGSIEELTAEQWNKVIGVNLNGVFYTSKAVFPHMKQQNSGYIINISSVAGRKGWPNATAYCASKFALTGFTQALNGEGKPHNIRCSVIYPGGMDTNWHAERNLEFLDPEDCGQFLLHMVTQDPRFVVNEAVISPVVERVYP</sequence>
<name>A0A366XSS7_9BACI</name>
<protein>
    <submittedName>
        <fullName evidence="5">SDR family NAD(P)-dependent oxidoreductase</fullName>
    </submittedName>
</protein>
<feature type="domain" description="Ketoreductase" evidence="4">
    <location>
        <begin position="18"/>
        <end position="200"/>
    </location>
</feature>
<comment type="similarity">
    <text evidence="1 3">Belongs to the short-chain dehydrogenases/reductases (SDR) family.</text>
</comment>
<dbReference type="OrthoDB" id="9775296at2"/>
<dbReference type="SMART" id="SM00822">
    <property type="entry name" value="PKS_KR"/>
    <property type="match status" value="1"/>
</dbReference>
<dbReference type="Pfam" id="PF00106">
    <property type="entry name" value="adh_short"/>
    <property type="match status" value="1"/>
</dbReference>
<keyword evidence="2" id="KW-0560">Oxidoreductase</keyword>
<keyword evidence="6" id="KW-1185">Reference proteome</keyword>
<organism evidence="5 6">
    <name type="scientific">Bacillus taeanensis</name>
    <dbReference type="NCBI Taxonomy" id="273032"/>
    <lineage>
        <taxon>Bacteria</taxon>
        <taxon>Bacillati</taxon>
        <taxon>Bacillota</taxon>
        <taxon>Bacilli</taxon>
        <taxon>Bacillales</taxon>
        <taxon>Bacillaceae</taxon>
        <taxon>Bacillus</taxon>
    </lineage>
</organism>
<evidence type="ECO:0000256" key="3">
    <source>
        <dbReference type="RuleBase" id="RU000363"/>
    </source>
</evidence>
<accession>A0A366XSS7</accession>
<dbReference type="InterPro" id="IPR002347">
    <property type="entry name" value="SDR_fam"/>
</dbReference>
<dbReference type="PIRSF" id="PIRSF000126">
    <property type="entry name" value="11-beta-HSD1"/>
    <property type="match status" value="1"/>
</dbReference>
<comment type="caution">
    <text evidence="5">The sequence shown here is derived from an EMBL/GenBank/DDBJ whole genome shotgun (WGS) entry which is preliminary data.</text>
</comment>
<dbReference type="PRINTS" id="PR00081">
    <property type="entry name" value="GDHRDH"/>
</dbReference>
<proteinExistence type="inferred from homology"/>
<gene>
    <name evidence="5" type="ORF">DS031_17655</name>
</gene>
<reference evidence="5 6" key="1">
    <citation type="submission" date="2018-07" db="EMBL/GenBank/DDBJ databases">
        <title>Lottiidibacillus patelloidae gen. nov., sp. nov., isolated from the intestinal tract of a marine limpet and the reclassification of B. taeanensis BH030017T, B. algicola KMM 3737T and B. hwajinpoensis SW-72T as genus Lottiidibacillus.</title>
        <authorList>
            <person name="Liu R."/>
            <person name="Huang Z."/>
        </authorList>
    </citation>
    <scope>NUCLEOTIDE SEQUENCE [LARGE SCALE GENOMIC DNA]</scope>
    <source>
        <strain evidence="5 6">BH030017</strain>
    </source>
</reference>
<dbReference type="CDD" id="cd05233">
    <property type="entry name" value="SDR_c"/>
    <property type="match status" value="1"/>
</dbReference>
<evidence type="ECO:0000256" key="2">
    <source>
        <dbReference type="ARBA" id="ARBA00023002"/>
    </source>
</evidence>
<dbReference type="SUPFAM" id="SSF51735">
    <property type="entry name" value="NAD(P)-binding Rossmann-fold domains"/>
    <property type="match status" value="1"/>
</dbReference>
<dbReference type="GO" id="GO:0016020">
    <property type="term" value="C:membrane"/>
    <property type="evidence" value="ECO:0007669"/>
    <property type="project" value="TreeGrafter"/>
</dbReference>